<sequence>MPNHKWIFTVKYKSYGSLERYKVRLVTKGYTQTYDIDYHKTFAPMTKMNTVKILLSLAAIKAWSLNQFDLKNAFLHRDLEDESLFRKKKLFVHFVLDPVIVGDSSAGSSFAARYGCLVIIENVERLDVGALVSIRGIGRVKIMEFVQADPYLKGIVIPMQDNIFECESEISSKVSELKEALYSLNSLEIKLKAPKEELLQTCIAKSLMWAEKEPSVDCDEAFVPSLAERISFAALQPVTGSTQSELLELQREKLRAMDVRETLERIDDSLQLVRKSISMVVAKLAIQSLEVQ</sequence>
<organism evidence="2 3">
    <name type="scientific">Vitis vinifera</name>
    <name type="common">Grape</name>
    <dbReference type="NCBI Taxonomy" id="29760"/>
    <lineage>
        <taxon>Eukaryota</taxon>
        <taxon>Viridiplantae</taxon>
        <taxon>Streptophyta</taxon>
        <taxon>Embryophyta</taxon>
        <taxon>Tracheophyta</taxon>
        <taxon>Spermatophyta</taxon>
        <taxon>Magnoliopsida</taxon>
        <taxon>eudicotyledons</taxon>
        <taxon>Gunneridae</taxon>
        <taxon>Pentapetalae</taxon>
        <taxon>rosids</taxon>
        <taxon>Vitales</taxon>
        <taxon>Vitaceae</taxon>
        <taxon>Viteae</taxon>
        <taxon>Vitis</taxon>
    </lineage>
</organism>
<dbReference type="InterPro" id="IPR046336">
    <property type="entry name" value="Lon_prtase_N_sf"/>
</dbReference>
<reference evidence="3" key="1">
    <citation type="journal article" date="2007" name="Nature">
        <title>The grapevine genome sequence suggests ancestral hexaploidization in major angiosperm phyla.</title>
        <authorList>
            <consortium name="The French-Italian Public Consortium for Grapevine Genome Characterization."/>
            <person name="Jaillon O."/>
            <person name="Aury J.-M."/>
            <person name="Noel B."/>
            <person name="Policriti A."/>
            <person name="Clepet C."/>
            <person name="Casagrande A."/>
            <person name="Choisne N."/>
            <person name="Aubourg S."/>
            <person name="Vitulo N."/>
            <person name="Jubin C."/>
            <person name="Vezzi A."/>
            <person name="Legeai F."/>
            <person name="Hugueney P."/>
            <person name="Dasilva C."/>
            <person name="Horner D."/>
            <person name="Mica E."/>
            <person name="Jublot D."/>
            <person name="Poulain J."/>
            <person name="Bruyere C."/>
            <person name="Billault A."/>
            <person name="Segurens B."/>
            <person name="Gouyvenoux M."/>
            <person name="Ugarte E."/>
            <person name="Cattonaro F."/>
            <person name="Anthouard V."/>
            <person name="Vico V."/>
            <person name="Del Fabbro C."/>
            <person name="Alaux M."/>
            <person name="Di Gaspero G."/>
            <person name="Dumas V."/>
            <person name="Felice N."/>
            <person name="Paillard S."/>
            <person name="Juman I."/>
            <person name="Moroldo M."/>
            <person name="Scalabrin S."/>
            <person name="Canaguier A."/>
            <person name="Le Clainche I."/>
            <person name="Malacrida G."/>
            <person name="Durand E."/>
            <person name="Pesole G."/>
            <person name="Laucou V."/>
            <person name="Chatelet P."/>
            <person name="Merdinoglu D."/>
            <person name="Delledonne M."/>
            <person name="Pezzotti M."/>
            <person name="Lecharny A."/>
            <person name="Scarpelli C."/>
            <person name="Artiguenave F."/>
            <person name="Pe M.E."/>
            <person name="Valle G."/>
            <person name="Morgante M."/>
            <person name="Caboche M."/>
            <person name="Adam-Blondon A.-F."/>
            <person name="Weissenbach J."/>
            <person name="Quetier F."/>
            <person name="Wincker P."/>
        </authorList>
    </citation>
    <scope>NUCLEOTIDE SEQUENCE [LARGE SCALE GENOMIC DNA]</scope>
    <source>
        <strain evidence="3">cv. Pinot noir / PN40024</strain>
    </source>
</reference>
<protein>
    <recommendedName>
        <fullName evidence="1">Reverse transcriptase Ty1/copia-type domain-containing protein</fullName>
    </recommendedName>
</protein>
<dbReference type="ExpressionAtlas" id="F6I415">
    <property type="expression patterns" value="baseline and differential"/>
</dbReference>
<dbReference type="PANTHER" id="PTHR46732:SF5">
    <property type="entry name" value="ATP-DEPENDENT PROTEASE LA (LON) DOMAIN PROTEIN"/>
    <property type="match status" value="1"/>
</dbReference>
<dbReference type="AlphaFoldDB" id="F6I415"/>
<dbReference type="PaxDb" id="29760-VIT_18s0041g00330.t01"/>
<accession>F6I415</accession>
<dbReference type="Proteomes" id="UP000009183">
    <property type="component" value="Chromosome 18"/>
</dbReference>
<dbReference type="FunCoup" id="F6I415">
    <property type="interactions" value="785"/>
</dbReference>
<dbReference type="SUPFAM" id="SSF88697">
    <property type="entry name" value="PUA domain-like"/>
    <property type="match status" value="1"/>
</dbReference>
<dbReference type="STRING" id="29760.F6I415"/>
<feature type="domain" description="Reverse transcriptase Ty1/copia-type" evidence="1">
    <location>
        <begin position="4"/>
        <end position="87"/>
    </location>
</feature>
<dbReference type="HOGENOM" id="CLU_067949_0_0_1"/>
<dbReference type="Gene3D" id="2.30.130.40">
    <property type="entry name" value="LON domain-like"/>
    <property type="match status" value="1"/>
</dbReference>
<dbReference type="InParanoid" id="F6I415"/>
<name>F6I415_VITVI</name>
<dbReference type="Pfam" id="PF07727">
    <property type="entry name" value="RVT_2"/>
    <property type="match status" value="1"/>
</dbReference>
<keyword evidence="3" id="KW-1185">Reference proteome</keyword>
<dbReference type="InterPro" id="IPR015947">
    <property type="entry name" value="PUA-like_sf"/>
</dbReference>
<dbReference type="eggNOG" id="KOG0017">
    <property type="taxonomic scope" value="Eukaryota"/>
</dbReference>
<dbReference type="PANTHER" id="PTHR46732">
    <property type="entry name" value="ATP-DEPENDENT PROTEASE LA (LON) DOMAIN PROTEIN"/>
    <property type="match status" value="1"/>
</dbReference>
<evidence type="ECO:0000259" key="1">
    <source>
        <dbReference type="Pfam" id="PF07727"/>
    </source>
</evidence>
<proteinExistence type="predicted"/>
<dbReference type="EMBL" id="FN596744">
    <property type="protein sequence ID" value="CCB61738.1"/>
    <property type="molecule type" value="Genomic_DNA"/>
</dbReference>
<evidence type="ECO:0000313" key="3">
    <source>
        <dbReference type="Proteomes" id="UP000009183"/>
    </source>
</evidence>
<dbReference type="InterPro" id="IPR013103">
    <property type="entry name" value="RVT_2"/>
</dbReference>
<gene>
    <name evidence="2" type="ordered locus">VIT_18s0041g00330</name>
</gene>
<evidence type="ECO:0000313" key="2">
    <source>
        <dbReference type="EMBL" id="CCB61738.1"/>
    </source>
</evidence>